<dbReference type="GO" id="GO:0008033">
    <property type="term" value="P:tRNA processing"/>
    <property type="evidence" value="ECO:0007669"/>
    <property type="project" value="UniProtKB-KW"/>
</dbReference>
<evidence type="ECO:0000313" key="7">
    <source>
        <dbReference type="Proteomes" id="UP000177276"/>
    </source>
</evidence>
<dbReference type="GO" id="GO:0004526">
    <property type="term" value="F:ribonuclease P activity"/>
    <property type="evidence" value="ECO:0007669"/>
    <property type="project" value="InterPro"/>
</dbReference>
<reference evidence="6 7" key="1">
    <citation type="journal article" date="2016" name="Nat. Commun.">
        <title>Thousands of microbial genomes shed light on interconnected biogeochemical processes in an aquifer system.</title>
        <authorList>
            <person name="Anantharaman K."/>
            <person name="Brown C.T."/>
            <person name="Hug L.A."/>
            <person name="Sharon I."/>
            <person name="Castelle C.J."/>
            <person name="Probst A.J."/>
            <person name="Thomas B.C."/>
            <person name="Singh A."/>
            <person name="Wilkins M.J."/>
            <person name="Karaoz U."/>
            <person name="Brodie E.L."/>
            <person name="Williams K.H."/>
            <person name="Hubbard S.S."/>
            <person name="Banfield J.F."/>
        </authorList>
    </citation>
    <scope>NUCLEOTIDE SEQUENCE [LARGE SCALE GENOMIC DNA]</scope>
</reference>
<dbReference type="InterPro" id="IPR000100">
    <property type="entry name" value="RNase_P"/>
</dbReference>
<keyword evidence="2" id="KW-0540">Nuclease</keyword>
<keyword evidence="1" id="KW-0819">tRNA processing</keyword>
<dbReference type="AlphaFoldDB" id="A0A1G2UR81"/>
<protein>
    <submittedName>
        <fullName evidence="6">Uncharacterized protein</fullName>
    </submittedName>
</protein>
<sequence length="98" mass="11255">MFPLLSNGTKTFKSNLFLLRFVSKDGPSRFCFSVSKKIAKSAVVRNKMRRAGYRSLEKHFPEISSNILALFSFRTIPKNDEEIIKNLKSILTESKLIK</sequence>
<keyword evidence="3" id="KW-0255">Endonuclease</keyword>
<evidence type="ECO:0000256" key="4">
    <source>
        <dbReference type="ARBA" id="ARBA00022801"/>
    </source>
</evidence>
<dbReference type="Proteomes" id="UP000177276">
    <property type="component" value="Unassembled WGS sequence"/>
</dbReference>
<comment type="caution">
    <text evidence="6">The sequence shown here is derived from an EMBL/GenBank/DDBJ whole genome shotgun (WGS) entry which is preliminary data.</text>
</comment>
<dbReference type="InterPro" id="IPR014721">
    <property type="entry name" value="Ribsml_uS5_D2-typ_fold_subgr"/>
</dbReference>
<dbReference type="Gene3D" id="3.30.230.10">
    <property type="match status" value="1"/>
</dbReference>
<dbReference type="Pfam" id="PF00825">
    <property type="entry name" value="Ribonuclease_P"/>
    <property type="match status" value="1"/>
</dbReference>
<dbReference type="GO" id="GO:0000049">
    <property type="term" value="F:tRNA binding"/>
    <property type="evidence" value="ECO:0007669"/>
    <property type="project" value="InterPro"/>
</dbReference>
<keyword evidence="5" id="KW-0694">RNA-binding</keyword>
<organism evidence="6 7">
    <name type="scientific">Candidatus Zambryskibacteria bacterium RIFCSPLOWO2_12_FULL_39_16</name>
    <dbReference type="NCBI Taxonomy" id="1802775"/>
    <lineage>
        <taxon>Bacteria</taxon>
        <taxon>Candidatus Zambryskiibacteriota</taxon>
    </lineage>
</organism>
<name>A0A1G2UR81_9BACT</name>
<keyword evidence="4" id="KW-0378">Hydrolase</keyword>
<evidence type="ECO:0000256" key="3">
    <source>
        <dbReference type="ARBA" id="ARBA00022759"/>
    </source>
</evidence>
<proteinExistence type="predicted"/>
<evidence type="ECO:0000256" key="2">
    <source>
        <dbReference type="ARBA" id="ARBA00022722"/>
    </source>
</evidence>
<dbReference type="SUPFAM" id="SSF54211">
    <property type="entry name" value="Ribosomal protein S5 domain 2-like"/>
    <property type="match status" value="1"/>
</dbReference>
<accession>A0A1G2UR81</accession>
<dbReference type="EMBL" id="MHWS01000020">
    <property type="protein sequence ID" value="OHB11909.1"/>
    <property type="molecule type" value="Genomic_DNA"/>
</dbReference>
<gene>
    <name evidence="6" type="ORF">A3G46_00485</name>
</gene>
<evidence type="ECO:0000256" key="1">
    <source>
        <dbReference type="ARBA" id="ARBA00022694"/>
    </source>
</evidence>
<evidence type="ECO:0000256" key="5">
    <source>
        <dbReference type="ARBA" id="ARBA00022884"/>
    </source>
</evidence>
<evidence type="ECO:0000313" key="6">
    <source>
        <dbReference type="EMBL" id="OHB11909.1"/>
    </source>
</evidence>
<dbReference type="InterPro" id="IPR020568">
    <property type="entry name" value="Ribosomal_Su5_D2-typ_SF"/>
</dbReference>